<feature type="region of interest" description="Disordered" evidence="1">
    <location>
        <begin position="253"/>
        <end position="350"/>
    </location>
</feature>
<feature type="compositionally biased region" description="Low complexity" evidence="1">
    <location>
        <begin position="335"/>
        <end position="344"/>
    </location>
</feature>
<evidence type="ECO:0000256" key="1">
    <source>
        <dbReference type="SAM" id="MobiDB-lite"/>
    </source>
</evidence>
<proteinExistence type="predicted"/>
<feature type="compositionally biased region" description="Gly residues" evidence="1">
    <location>
        <begin position="275"/>
        <end position="295"/>
    </location>
</feature>
<reference evidence="2 3" key="1">
    <citation type="journal article" date="2023" name="Commun. Biol.">
        <title>Reorganization of the ancestral sex-determining regions during the evolution of trioecy in Pleodorina starrii.</title>
        <authorList>
            <person name="Takahashi K."/>
            <person name="Suzuki S."/>
            <person name="Kawai-Toyooka H."/>
            <person name="Yamamoto K."/>
            <person name="Hamaji T."/>
            <person name="Ootsuki R."/>
            <person name="Yamaguchi H."/>
            <person name="Kawachi M."/>
            <person name="Higashiyama T."/>
            <person name="Nozaki H."/>
        </authorList>
    </citation>
    <scope>NUCLEOTIDE SEQUENCE [LARGE SCALE GENOMIC DNA]</scope>
    <source>
        <strain evidence="2 3">NIES-4479</strain>
    </source>
</reference>
<dbReference type="Proteomes" id="UP001165080">
    <property type="component" value="Unassembled WGS sequence"/>
</dbReference>
<evidence type="ECO:0000313" key="2">
    <source>
        <dbReference type="EMBL" id="GLC49295.1"/>
    </source>
</evidence>
<organism evidence="2 3">
    <name type="scientific">Pleodorina starrii</name>
    <dbReference type="NCBI Taxonomy" id="330485"/>
    <lineage>
        <taxon>Eukaryota</taxon>
        <taxon>Viridiplantae</taxon>
        <taxon>Chlorophyta</taxon>
        <taxon>core chlorophytes</taxon>
        <taxon>Chlorophyceae</taxon>
        <taxon>CS clade</taxon>
        <taxon>Chlamydomonadales</taxon>
        <taxon>Volvocaceae</taxon>
        <taxon>Pleodorina</taxon>
    </lineage>
</organism>
<protein>
    <submittedName>
        <fullName evidence="2">Uncharacterized protein</fullName>
    </submittedName>
</protein>
<evidence type="ECO:0000313" key="3">
    <source>
        <dbReference type="Proteomes" id="UP001165080"/>
    </source>
</evidence>
<dbReference type="EMBL" id="BRXU01000002">
    <property type="protein sequence ID" value="GLC49295.1"/>
    <property type="molecule type" value="Genomic_DNA"/>
</dbReference>
<accession>A0A9W6BCM6</accession>
<dbReference type="AlphaFoldDB" id="A0A9W6BCM6"/>
<comment type="caution">
    <text evidence="2">The sequence shown here is derived from an EMBL/GenBank/DDBJ whole genome shotgun (WGS) entry which is preliminary data.</text>
</comment>
<keyword evidence="3" id="KW-1185">Reference proteome</keyword>
<feature type="compositionally biased region" description="Low complexity" evidence="1">
    <location>
        <begin position="308"/>
        <end position="326"/>
    </location>
</feature>
<sequence>MDPPLFTSMGYGPGGSLGGGGYGPGGMRGGGFGPGGMVGGGGYGPGGMIGTGSFGAGGMFGGGSYGTSGMMRGGGFGPGGMIGAGGYGQGPGLGLGLSAHATPADSSNRAAAAAHPPISNMNNTGRGSTIAGGSVSAVGGASASGSGARLILLERIQDISTAYHDGRNGERPWQWMEQTHGTKWRAGLKRRWFETMEIIRALQETSRIRKCTIPEATDFWQKVQDRKVYSRDKMLTFIQQLTKTKGAFKDYVSRDRRPDFVSPEKAPRRPQANKSGGGGAGGGFGTASGGGGGGPRNALILSVERGAHATPPRTADTAATTAAAASNGGGGRGAGSAQRAAAGAEGRGTR</sequence>
<name>A0A9W6BCM6_9CHLO</name>
<gene>
    <name evidence="2" type="primary">PLEST004254</name>
    <name evidence="2" type="ORF">PLESTB_000203700</name>
</gene>